<dbReference type="Proteomes" id="UP000533306">
    <property type="component" value="Unassembled WGS sequence"/>
</dbReference>
<sequence length="58" mass="6348">MPCKASPIGPRISALIEDARVNLALTILSAREGGVSQIGPLRRRRGVEPRARHYGRDL</sequence>
<reference evidence="1 2" key="1">
    <citation type="submission" date="2020-08" db="EMBL/GenBank/DDBJ databases">
        <title>Genomic Encyclopedia of Type Strains, Phase IV (KMG-IV): sequencing the most valuable type-strain genomes for metagenomic binning, comparative biology and taxonomic classification.</title>
        <authorList>
            <person name="Goeker M."/>
        </authorList>
    </citation>
    <scope>NUCLEOTIDE SEQUENCE [LARGE SCALE GENOMIC DNA]</scope>
    <source>
        <strain evidence="1 2">DSM 11099</strain>
    </source>
</reference>
<comment type="caution">
    <text evidence="1">The sequence shown here is derived from an EMBL/GenBank/DDBJ whole genome shotgun (WGS) entry which is preliminary data.</text>
</comment>
<evidence type="ECO:0000313" key="2">
    <source>
        <dbReference type="Proteomes" id="UP000533306"/>
    </source>
</evidence>
<name>A0A7W9S2K0_9HYPH</name>
<proteinExistence type="predicted"/>
<dbReference type="AlphaFoldDB" id="A0A7W9S2K0"/>
<keyword evidence="2" id="KW-1185">Reference proteome</keyword>
<accession>A0A7W9S2K0</accession>
<evidence type="ECO:0000313" key="1">
    <source>
        <dbReference type="EMBL" id="MBB6012729.1"/>
    </source>
</evidence>
<dbReference type="EMBL" id="JACHEU010000001">
    <property type="protein sequence ID" value="MBB6012729.1"/>
    <property type="molecule type" value="Genomic_DNA"/>
</dbReference>
<organism evidence="1 2">
    <name type="scientific">Aquamicrobium lusatiense</name>
    <dbReference type="NCBI Taxonomy" id="89772"/>
    <lineage>
        <taxon>Bacteria</taxon>
        <taxon>Pseudomonadati</taxon>
        <taxon>Pseudomonadota</taxon>
        <taxon>Alphaproteobacteria</taxon>
        <taxon>Hyphomicrobiales</taxon>
        <taxon>Phyllobacteriaceae</taxon>
        <taxon>Aquamicrobium</taxon>
    </lineage>
</organism>
<protein>
    <submittedName>
        <fullName evidence="1">Uncharacterized protein</fullName>
    </submittedName>
</protein>
<gene>
    <name evidence="1" type="ORF">HNR59_002074</name>
</gene>